<dbReference type="Pfam" id="PF13087">
    <property type="entry name" value="AAA_12"/>
    <property type="match status" value="1"/>
</dbReference>
<dbReference type="InterPro" id="IPR041677">
    <property type="entry name" value="DNA2/NAM7_AAA_11"/>
</dbReference>
<dbReference type="GO" id="GO:0016787">
    <property type="term" value="F:hydrolase activity"/>
    <property type="evidence" value="ECO:0007669"/>
    <property type="project" value="UniProtKB-KW"/>
</dbReference>
<evidence type="ECO:0000313" key="9">
    <source>
        <dbReference type="Proteomes" id="UP000634136"/>
    </source>
</evidence>
<feature type="region of interest" description="Disordered" evidence="5">
    <location>
        <begin position="684"/>
        <end position="706"/>
    </location>
</feature>
<feature type="domain" description="DNA2/NAM7 helicase helicase" evidence="6">
    <location>
        <begin position="31"/>
        <end position="419"/>
    </location>
</feature>
<dbReference type="InterPro" id="IPR027417">
    <property type="entry name" value="P-loop_NTPase"/>
</dbReference>
<dbReference type="Gene3D" id="3.40.50.300">
    <property type="entry name" value="P-loop containing nucleotide triphosphate hydrolases"/>
    <property type="match status" value="3"/>
</dbReference>
<evidence type="ECO:0000256" key="3">
    <source>
        <dbReference type="ARBA" id="ARBA00022806"/>
    </source>
</evidence>
<dbReference type="SUPFAM" id="SSF52540">
    <property type="entry name" value="P-loop containing nucleoside triphosphate hydrolases"/>
    <property type="match status" value="1"/>
</dbReference>
<dbReference type="InterPro" id="IPR045055">
    <property type="entry name" value="DNA2/NAM7-like"/>
</dbReference>
<evidence type="ECO:0000256" key="5">
    <source>
        <dbReference type="SAM" id="MobiDB-lite"/>
    </source>
</evidence>
<dbReference type="PANTHER" id="PTHR10887:SF522">
    <property type="entry name" value="P-LOOP CONTAINING NUCLEOSIDE TRIPHOSPHATE HYDROLASES SUPERFAMILY PROTEIN"/>
    <property type="match status" value="1"/>
</dbReference>
<accession>A0A834T740</accession>
<dbReference type="PANTHER" id="PTHR10887">
    <property type="entry name" value="DNA2/NAM7 HELICASE FAMILY"/>
    <property type="match status" value="1"/>
</dbReference>
<feature type="compositionally biased region" description="Basic residues" evidence="5">
    <location>
        <begin position="697"/>
        <end position="706"/>
    </location>
</feature>
<sequence length="706" mass="80123">MQNEEICNTCSSGEKSITASTSTKNIINSQNLNESQGEAVSSCVTLRECHHNSTVKLIWGPPGTGKTKTVASLLFSLLKLQTRTLTCAPTNTAVLEVAARLLSMVKDSLEYGTYGLGDIVLFGNSSRMKIEAYQDLRDVFLDHRVDRLSKCFAPLTGWKHYSESMISLLENPHRQYLLYKLEEERNIMSLKEFAKKEKLNEENVVLMTFERFVKERHSSIDKKYNLYVHERKRSIMTMKQFIIQSFSSSAEKLEFFMEILYTHLPTSFIQIDRVRTMFRTLHLLNSLEKFLHQTSFKEAFDDKEVGESIDNLFGKSSSEREECLLRLRSLSMKISRIQDKIDECGKTNFCLKNACLVLCTAAGSAKLYTEGMNPLQLLVIDEAAQLKECESVIPLLLPGLNHAILIGDERQLPALVKSKISDEADFGRSLFERLVVLGYKKHLLNVQYRMHPSISLFPNREFYDEQLSDALNVRRVSYNKRFLEGEMYGTYSFINISKGKEQIGQSHSLKNIVEASAIAQIIQILHKEFLITRRKVSIGVISPYNAQVSEIQKKVDKCITDSDTNFSFSVRSVDGFQGGEEDIIIISTVRSNMGGKVGFLCNRQRANVALTRARHCLWILGNAATLVNSDSIWRKLVVDAKIRGCFHSADDDQNLAKAIENGLLEVELLEAESLLKELSLGKKSNSRATSSSDRGSFRGRPRKQWW</sequence>
<dbReference type="AlphaFoldDB" id="A0A834T740"/>
<dbReference type="GO" id="GO:0005524">
    <property type="term" value="F:ATP binding"/>
    <property type="evidence" value="ECO:0007669"/>
    <property type="project" value="UniProtKB-KW"/>
</dbReference>
<dbReference type="GO" id="GO:0005694">
    <property type="term" value="C:chromosome"/>
    <property type="evidence" value="ECO:0007669"/>
    <property type="project" value="UniProtKB-ARBA"/>
</dbReference>
<keyword evidence="2" id="KW-0378">Hydrolase</keyword>
<evidence type="ECO:0000313" key="8">
    <source>
        <dbReference type="EMBL" id="KAF7816285.1"/>
    </source>
</evidence>
<reference evidence="8" key="1">
    <citation type="submission" date="2020-09" db="EMBL/GenBank/DDBJ databases">
        <title>Genome-Enabled Discovery of Anthraquinone Biosynthesis in Senna tora.</title>
        <authorList>
            <person name="Kang S.-H."/>
            <person name="Pandey R.P."/>
            <person name="Lee C.-M."/>
            <person name="Sim J.-S."/>
            <person name="Jeong J.-T."/>
            <person name="Choi B.-S."/>
            <person name="Jung M."/>
            <person name="Ginzburg D."/>
            <person name="Zhao K."/>
            <person name="Won S.Y."/>
            <person name="Oh T.-J."/>
            <person name="Yu Y."/>
            <person name="Kim N.-H."/>
            <person name="Lee O.R."/>
            <person name="Lee T.-H."/>
            <person name="Bashyal P."/>
            <person name="Kim T.-S."/>
            <person name="Lee W.-H."/>
            <person name="Kawkins C."/>
            <person name="Kim C.-K."/>
            <person name="Kim J.S."/>
            <person name="Ahn B.O."/>
            <person name="Rhee S.Y."/>
            <person name="Sohng J.K."/>
        </authorList>
    </citation>
    <scope>NUCLEOTIDE SEQUENCE</scope>
    <source>
        <tissue evidence="8">Leaf</tissue>
    </source>
</reference>
<keyword evidence="4" id="KW-0067">ATP-binding</keyword>
<protein>
    <submittedName>
        <fullName evidence="8">Helicase sen1-like</fullName>
    </submittedName>
</protein>
<keyword evidence="9" id="KW-1185">Reference proteome</keyword>
<evidence type="ECO:0000259" key="7">
    <source>
        <dbReference type="Pfam" id="PF13087"/>
    </source>
</evidence>
<dbReference type="Proteomes" id="UP000634136">
    <property type="component" value="Unassembled WGS sequence"/>
</dbReference>
<organism evidence="8 9">
    <name type="scientific">Senna tora</name>
    <dbReference type="NCBI Taxonomy" id="362788"/>
    <lineage>
        <taxon>Eukaryota</taxon>
        <taxon>Viridiplantae</taxon>
        <taxon>Streptophyta</taxon>
        <taxon>Embryophyta</taxon>
        <taxon>Tracheophyta</taxon>
        <taxon>Spermatophyta</taxon>
        <taxon>Magnoliopsida</taxon>
        <taxon>eudicotyledons</taxon>
        <taxon>Gunneridae</taxon>
        <taxon>Pentapetalae</taxon>
        <taxon>rosids</taxon>
        <taxon>fabids</taxon>
        <taxon>Fabales</taxon>
        <taxon>Fabaceae</taxon>
        <taxon>Caesalpinioideae</taxon>
        <taxon>Cassia clade</taxon>
        <taxon>Senna</taxon>
    </lineage>
</organism>
<dbReference type="InterPro" id="IPR047187">
    <property type="entry name" value="SF1_C_Upf1"/>
</dbReference>
<dbReference type="OrthoDB" id="6513042at2759"/>
<dbReference type="CDD" id="cd18808">
    <property type="entry name" value="SF1_C_Upf1"/>
    <property type="match status" value="1"/>
</dbReference>
<dbReference type="InterPro" id="IPR041679">
    <property type="entry name" value="DNA2/NAM7-like_C"/>
</dbReference>
<keyword evidence="1" id="KW-0547">Nucleotide-binding</keyword>
<gene>
    <name evidence="8" type="ORF">G2W53_030254</name>
</gene>
<dbReference type="GO" id="GO:0004386">
    <property type="term" value="F:helicase activity"/>
    <property type="evidence" value="ECO:0007669"/>
    <property type="project" value="UniProtKB-KW"/>
</dbReference>
<evidence type="ECO:0000256" key="1">
    <source>
        <dbReference type="ARBA" id="ARBA00022741"/>
    </source>
</evidence>
<dbReference type="Pfam" id="PF13086">
    <property type="entry name" value="AAA_11"/>
    <property type="match status" value="1"/>
</dbReference>
<proteinExistence type="predicted"/>
<feature type="domain" description="DNA2/NAM7 helicase-like C-terminal" evidence="7">
    <location>
        <begin position="427"/>
        <end position="623"/>
    </location>
</feature>
<evidence type="ECO:0000256" key="2">
    <source>
        <dbReference type="ARBA" id="ARBA00022801"/>
    </source>
</evidence>
<evidence type="ECO:0000256" key="4">
    <source>
        <dbReference type="ARBA" id="ARBA00022840"/>
    </source>
</evidence>
<name>A0A834T740_9FABA</name>
<dbReference type="EMBL" id="JAAIUW010000009">
    <property type="protein sequence ID" value="KAF7816285.1"/>
    <property type="molecule type" value="Genomic_DNA"/>
</dbReference>
<comment type="caution">
    <text evidence="8">The sequence shown here is derived from an EMBL/GenBank/DDBJ whole genome shotgun (WGS) entry which is preliminary data.</text>
</comment>
<keyword evidence="3 8" id="KW-0347">Helicase</keyword>
<dbReference type="FunFam" id="3.40.50.300:FF:000326">
    <property type="entry name" value="P-loop containing nucleoside triphosphate hydrolase"/>
    <property type="match status" value="1"/>
</dbReference>
<evidence type="ECO:0000259" key="6">
    <source>
        <dbReference type="Pfam" id="PF13086"/>
    </source>
</evidence>